<evidence type="ECO:0000313" key="2">
    <source>
        <dbReference type="EMBL" id="KAK3680088.1"/>
    </source>
</evidence>
<dbReference type="AlphaFoldDB" id="A0AAE1C6M5"/>
<keyword evidence="3" id="KW-1185">Reference proteome</keyword>
<feature type="domain" description="C2H2-type" evidence="1">
    <location>
        <begin position="104"/>
        <end position="128"/>
    </location>
</feature>
<organism evidence="2 3">
    <name type="scientific">Recurvomyces mirabilis</name>
    <dbReference type="NCBI Taxonomy" id="574656"/>
    <lineage>
        <taxon>Eukaryota</taxon>
        <taxon>Fungi</taxon>
        <taxon>Dikarya</taxon>
        <taxon>Ascomycota</taxon>
        <taxon>Pezizomycotina</taxon>
        <taxon>Dothideomycetes</taxon>
        <taxon>Dothideomycetidae</taxon>
        <taxon>Mycosphaerellales</taxon>
        <taxon>Teratosphaeriaceae</taxon>
        <taxon>Recurvomyces</taxon>
    </lineage>
</organism>
<dbReference type="Proteomes" id="UP001274830">
    <property type="component" value="Unassembled WGS sequence"/>
</dbReference>
<dbReference type="SMART" id="SM00355">
    <property type="entry name" value="ZnF_C2H2"/>
    <property type="match status" value="2"/>
</dbReference>
<dbReference type="InterPro" id="IPR013087">
    <property type="entry name" value="Znf_C2H2_type"/>
</dbReference>
<evidence type="ECO:0000313" key="3">
    <source>
        <dbReference type="Proteomes" id="UP001274830"/>
    </source>
</evidence>
<name>A0AAE1C6M5_9PEZI</name>
<feature type="domain" description="C2H2-type" evidence="1">
    <location>
        <begin position="133"/>
        <end position="162"/>
    </location>
</feature>
<proteinExistence type="predicted"/>
<dbReference type="EMBL" id="JAUTXT010000001">
    <property type="protein sequence ID" value="KAK3680088.1"/>
    <property type="molecule type" value="Genomic_DNA"/>
</dbReference>
<reference evidence="2" key="1">
    <citation type="submission" date="2023-07" db="EMBL/GenBank/DDBJ databases">
        <title>Black Yeasts Isolated from many extreme environments.</title>
        <authorList>
            <person name="Coleine C."/>
            <person name="Stajich J.E."/>
            <person name="Selbmann L."/>
        </authorList>
    </citation>
    <scope>NUCLEOTIDE SEQUENCE</scope>
    <source>
        <strain evidence="2">CCFEE 5485</strain>
    </source>
</reference>
<dbReference type="Gene3D" id="3.30.160.60">
    <property type="entry name" value="Classic Zinc Finger"/>
    <property type="match status" value="1"/>
</dbReference>
<gene>
    <name evidence="2" type="ORF">LTR78_000465</name>
</gene>
<comment type="caution">
    <text evidence="2">The sequence shown here is derived from an EMBL/GenBank/DDBJ whole genome shotgun (WGS) entry which is preliminary data.</text>
</comment>
<accession>A0AAE1C6M5</accession>
<protein>
    <recommendedName>
        <fullName evidence="1">C2H2-type domain-containing protein</fullName>
    </recommendedName>
</protein>
<sequence>MDHVDWLAYECGPNAVAGVWDNDQGAPGCGSGLVPGQMNNLARNDEGPAPMPAQTNGMYPVSQRGKVPIPGVKGQQQIMVQQPAKVVCYNVSDIPPGRQPAKILQCGICFSGKLFNGAYEIKRHMATHSQGQFACDEPGCDCVGTSAFTRKDKLVKHMREAHPGL</sequence>
<evidence type="ECO:0000259" key="1">
    <source>
        <dbReference type="SMART" id="SM00355"/>
    </source>
</evidence>